<organism evidence="1 2">
    <name type="scientific">Folsomia candida</name>
    <name type="common">Springtail</name>
    <dbReference type="NCBI Taxonomy" id="158441"/>
    <lineage>
        <taxon>Eukaryota</taxon>
        <taxon>Metazoa</taxon>
        <taxon>Ecdysozoa</taxon>
        <taxon>Arthropoda</taxon>
        <taxon>Hexapoda</taxon>
        <taxon>Collembola</taxon>
        <taxon>Entomobryomorpha</taxon>
        <taxon>Isotomoidea</taxon>
        <taxon>Isotomidae</taxon>
        <taxon>Proisotominae</taxon>
        <taxon>Folsomia</taxon>
    </lineage>
</organism>
<evidence type="ECO:0000313" key="1">
    <source>
        <dbReference type="EMBL" id="OXA54887.1"/>
    </source>
</evidence>
<sequence>MDKLVLYKKLTPPTPIPDRIGQPNYVTVTDTAENMNGWQPSQNYVYSEVGNFSCNVGNVTLNPTLFPGAKGFWMGCGYDNLRYTKLPLEKLLKVGLSFSSPPNPMNEPRINVHTGNNMLSIYIDAKAGPHQVIELSDFVSHLDNITMLELETYPVYSIYRDYFILDRISLYKII</sequence>
<comment type="caution">
    <text evidence="1">The sequence shown here is derived from an EMBL/GenBank/DDBJ whole genome shotgun (WGS) entry which is preliminary data.</text>
</comment>
<reference evidence="1 2" key="1">
    <citation type="submission" date="2015-12" db="EMBL/GenBank/DDBJ databases">
        <title>The genome of Folsomia candida.</title>
        <authorList>
            <person name="Faddeeva A."/>
            <person name="Derks M.F."/>
            <person name="Anvar Y."/>
            <person name="Smit S."/>
            <person name="Van Straalen N."/>
            <person name="Roelofs D."/>
        </authorList>
    </citation>
    <scope>NUCLEOTIDE SEQUENCE [LARGE SCALE GENOMIC DNA]</scope>
    <source>
        <strain evidence="1 2">VU population</strain>
        <tissue evidence="1">Whole body</tissue>
    </source>
</reference>
<name>A0A226ECV3_FOLCA</name>
<dbReference type="Proteomes" id="UP000198287">
    <property type="component" value="Unassembled WGS sequence"/>
</dbReference>
<keyword evidence="2" id="KW-1185">Reference proteome</keyword>
<proteinExistence type="predicted"/>
<gene>
    <name evidence="1" type="ORF">Fcan01_10117</name>
</gene>
<protein>
    <submittedName>
        <fullName evidence="1">Uncharacterized protein</fullName>
    </submittedName>
</protein>
<dbReference type="EMBL" id="LNIX01000005">
    <property type="protein sequence ID" value="OXA54887.1"/>
    <property type="molecule type" value="Genomic_DNA"/>
</dbReference>
<accession>A0A226ECV3</accession>
<dbReference type="AlphaFoldDB" id="A0A226ECV3"/>
<evidence type="ECO:0000313" key="2">
    <source>
        <dbReference type="Proteomes" id="UP000198287"/>
    </source>
</evidence>